<sequence>MEIRIGIQNVSREIAIDTDMTSDAVAKAVAEAVQGGTLDLTDAKGRRVVIPASALGYVDIGEETKRRVGFGA</sequence>
<gene>
    <name evidence="1" type="ORF">Lsed01_02107</name>
</gene>
<evidence type="ECO:0000313" key="1">
    <source>
        <dbReference type="EMBL" id="GAA5519655.1"/>
    </source>
</evidence>
<dbReference type="EMBL" id="BAABRR010000012">
    <property type="protein sequence ID" value="GAA5519655.1"/>
    <property type="molecule type" value="Genomic_DNA"/>
</dbReference>
<dbReference type="InterPro" id="IPR021456">
    <property type="entry name" value="DUF3107"/>
</dbReference>
<dbReference type="RefSeq" id="WP_286215152.1">
    <property type="nucleotide sequence ID" value="NZ_AP027736.1"/>
</dbReference>
<evidence type="ECO:0000313" key="2">
    <source>
        <dbReference type="Proteomes" id="UP001426770"/>
    </source>
</evidence>
<keyword evidence="2" id="KW-1185">Reference proteome</keyword>
<accession>A0ABP9WIJ8</accession>
<reference evidence="1 2" key="1">
    <citation type="submission" date="2024-02" db="EMBL/GenBank/DDBJ databases">
        <title>Lysinimicrobium sediminis NBRC 112286.</title>
        <authorList>
            <person name="Ichikawa N."/>
            <person name="Katano-Makiyama Y."/>
            <person name="Hidaka K."/>
        </authorList>
    </citation>
    <scope>NUCLEOTIDE SEQUENCE [LARGE SCALE GENOMIC DNA]</scope>
    <source>
        <strain evidence="1 2">NBRC 112286</strain>
    </source>
</reference>
<comment type="caution">
    <text evidence="1">The sequence shown here is derived from an EMBL/GenBank/DDBJ whole genome shotgun (WGS) entry which is preliminary data.</text>
</comment>
<evidence type="ECO:0008006" key="3">
    <source>
        <dbReference type="Google" id="ProtNLM"/>
    </source>
</evidence>
<protein>
    <recommendedName>
        <fullName evidence="3">DUF3107 domain-containing protein</fullName>
    </recommendedName>
</protein>
<organism evidence="1 2">
    <name type="scientific">Demequina sediminis</name>
    <dbReference type="NCBI Taxonomy" id="1930058"/>
    <lineage>
        <taxon>Bacteria</taxon>
        <taxon>Bacillati</taxon>
        <taxon>Actinomycetota</taxon>
        <taxon>Actinomycetes</taxon>
        <taxon>Micrococcales</taxon>
        <taxon>Demequinaceae</taxon>
        <taxon>Demequina</taxon>
    </lineage>
</organism>
<dbReference type="Pfam" id="PF11305">
    <property type="entry name" value="DUF3107"/>
    <property type="match status" value="1"/>
</dbReference>
<proteinExistence type="predicted"/>
<name>A0ABP9WIJ8_9MICO</name>
<dbReference type="Proteomes" id="UP001426770">
    <property type="component" value="Unassembled WGS sequence"/>
</dbReference>